<keyword evidence="2" id="KW-0813">Transport</keyword>
<feature type="transmembrane region" description="Helical" evidence="7">
    <location>
        <begin position="196"/>
        <end position="213"/>
    </location>
</feature>
<dbReference type="PANTHER" id="PTHR30151">
    <property type="entry name" value="ALKANE SULFONATE ABC TRANSPORTER-RELATED, MEMBRANE SUBUNIT"/>
    <property type="match status" value="1"/>
</dbReference>
<evidence type="ECO:0000256" key="4">
    <source>
        <dbReference type="ARBA" id="ARBA00022692"/>
    </source>
</evidence>
<feature type="transmembrane region" description="Helical" evidence="7">
    <location>
        <begin position="100"/>
        <end position="119"/>
    </location>
</feature>
<feature type="transmembrane region" description="Helical" evidence="7">
    <location>
        <begin position="125"/>
        <end position="149"/>
    </location>
</feature>
<evidence type="ECO:0000256" key="7">
    <source>
        <dbReference type="SAM" id="Phobius"/>
    </source>
</evidence>
<protein>
    <submittedName>
        <fullName evidence="10">Unannotated protein</fullName>
    </submittedName>
</protein>
<accession>A0A6J7KVB2</accession>
<evidence type="ECO:0000256" key="1">
    <source>
        <dbReference type="ARBA" id="ARBA00004651"/>
    </source>
</evidence>
<feature type="transmembrane region" description="Helical" evidence="7">
    <location>
        <begin position="40"/>
        <end position="62"/>
    </location>
</feature>
<sequence length="289" mass="30997">MPTTELTPDLAPDTTVAGLDKLETFSSPTASRASRFYSVLWPKLSAVVLALVLWQIVVWLGWKPTYVLPGPATVFSELRALVVNGSFWHSVGITMRRATLGFAIALVIGSVIGAVVSQSSIVRRAFGSFITGLQTMPSIVWFPFAILLFKLTESAILFVVVLGAAPAIANGLIFGVDHVPPLLVRAGRVLGARGFTLFRSVILPAALPSYVSGLKQGWAFAWRSLMAGELLVIVGNTSSLGVRLDFARTMSDAPLLLAYMIVILIIGLCVDAVFGAIDRRVRRTRGLGS</sequence>
<dbReference type="EMBL" id="CAFBNC010000211">
    <property type="protein sequence ID" value="CAB4959657.1"/>
    <property type="molecule type" value="Genomic_DNA"/>
</dbReference>
<name>A0A6J7KVB2_9ZZZZ</name>
<evidence type="ECO:0000256" key="3">
    <source>
        <dbReference type="ARBA" id="ARBA00022475"/>
    </source>
</evidence>
<dbReference type="Gene3D" id="1.10.3720.10">
    <property type="entry name" value="MetI-like"/>
    <property type="match status" value="1"/>
</dbReference>
<keyword evidence="4 7" id="KW-0812">Transmembrane</keyword>
<reference evidence="10" key="1">
    <citation type="submission" date="2020-05" db="EMBL/GenBank/DDBJ databases">
        <authorList>
            <person name="Chiriac C."/>
            <person name="Salcher M."/>
            <person name="Ghai R."/>
            <person name="Kavagutti S V."/>
        </authorList>
    </citation>
    <scope>NUCLEOTIDE SEQUENCE</scope>
</reference>
<feature type="transmembrane region" description="Helical" evidence="7">
    <location>
        <begin position="256"/>
        <end position="277"/>
    </location>
</feature>
<dbReference type="InterPro" id="IPR000515">
    <property type="entry name" value="MetI-like"/>
</dbReference>
<dbReference type="EMBL" id="CAEMXZ010000184">
    <property type="protein sequence ID" value="CAB4324634.1"/>
    <property type="molecule type" value="Genomic_DNA"/>
</dbReference>
<keyword evidence="3" id="KW-1003">Cell membrane</keyword>
<dbReference type="CDD" id="cd06261">
    <property type="entry name" value="TM_PBP2"/>
    <property type="match status" value="1"/>
</dbReference>
<dbReference type="AlphaFoldDB" id="A0A6J7KVB2"/>
<organism evidence="10">
    <name type="scientific">freshwater metagenome</name>
    <dbReference type="NCBI Taxonomy" id="449393"/>
    <lineage>
        <taxon>unclassified sequences</taxon>
        <taxon>metagenomes</taxon>
        <taxon>ecological metagenomes</taxon>
    </lineage>
</organism>
<proteinExistence type="predicted"/>
<dbReference type="PROSITE" id="PS50928">
    <property type="entry name" value="ABC_TM1"/>
    <property type="match status" value="1"/>
</dbReference>
<gene>
    <name evidence="9" type="ORF">UFOPK1392_02410</name>
    <name evidence="10" type="ORF">UFOPK3733_02370</name>
</gene>
<comment type="subcellular location">
    <subcellularLocation>
        <location evidence="1">Cell membrane</location>
        <topology evidence="1">Multi-pass membrane protein</topology>
    </subcellularLocation>
</comment>
<dbReference type="PANTHER" id="PTHR30151:SF40">
    <property type="entry name" value="TRANSPORT SYSTEM INTEGRAL MEMBRANE PROTEIN"/>
    <property type="match status" value="1"/>
</dbReference>
<keyword evidence="6 7" id="KW-0472">Membrane</keyword>
<dbReference type="Pfam" id="PF00528">
    <property type="entry name" value="BPD_transp_1"/>
    <property type="match status" value="1"/>
</dbReference>
<evidence type="ECO:0000256" key="6">
    <source>
        <dbReference type="ARBA" id="ARBA00023136"/>
    </source>
</evidence>
<evidence type="ECO:0000256" key="5">
    <source>
        <dbReference type="ARBA" id="ARBA00022989"/>
    </source>
</evidence>
<evidence type="ECO:0000259" key="8">
    <source>
        <dbReference type="PROSITE" id="PS50928"/>
    </source>
</evidence>
<evidence type="ECO:0000313" key="9">
    <source>
        <dbReference type="EMBL" id="CAB4324634.1"/>
    </source>
</evidence>
<evidence type="ECO:0000256" key="2">
    <source>
        <dbReference type="ARBA" id="ARBA00022448"/>
    </source>
</evidence>
<dbReference type="GO" id="GO:0005886">
    <property type="term" value="C:plasma membrane"/>
    <property type="evidence" value="ECO:0007669"/>
    <property type="project" value="UniProtKB-SubCell"/>
</dbReference>
<keyword evidence="5 7" id="KW-1133">Transmembrane helix</keyword>
<feature type="domain" description="ABC transmembrane type-1" evidence="8">
    <location>
        <begin position="91"/>
        <end position="274"/>
    </location>
</feature>
<evidence type="ECO:0000313" key="10">
    <source>
        <dbReference type="EMBL" id="CAB4959657.1"/>
    </source>
</evidence>
<dbReference type="GO" id="GO:0055085">
    <property type="term" value="P:transmembrane transport"/>
    <property type="evidence" value="ECO:0007669"/>
    <property type="project" value="InterPro"/>
</dbReference>
<dbReference type="InterPro" id="IPR035906">
    <property type="entry name" value="MetI-like_sf"/>
</dbReference>
<dbReference type="SUPFAM" id="SSF161098">
    <property type="entry name" value="MetI-like"/>
    <property type="match status" value="1"/>
</dbReference>
<feature type="transmembrane region" description="Helical" evidence="7">
    <location>
        <begin position="156"/>
        <end position="176"/>
    </location>
</feature>